<keyword evidence="3" id="KW-0808">Transferase</keyword>
<feature type="transmembrane region" description="Helical" evidence="1">
    <location>
        <begin position="412"/>
        <end position="433"/>
    </location>
</feature>
<dbReference type="GO" id="GO:0016757">
    <property type="term" value="F:glycosyltransferase activity"/>
    <property type="evidence" value="ECO:0007669"/>
    <property type="project" value="UniProtKB-KW"/>
</dbReference>
<dbReference type="EC" id="2.4.-.-" evidence="3"/>
<feature type="transmembrane region" description="Helical" evidence="1">
    <location>
        <begin position="380"/>
        <end position="400"/>
    </location>
</feature>
<accession>A0ABW2A166</accession>
<keyword evidence="3" id="KW-0328">Glycosyltransferase</keyword>
<keyword evidence="1" id="KW-1133">Transmembrane helix</keyword>
<dbReference type="RefSeq" id="WP_379909723.1">
    <property type="nucleotide sequence ID" value="NZ_JBHSWE010000001.1"/>
</dbReference>
<protein>
    <submittedName>
        <fullName evidence="3">MJ1255/VC2487 family glycosyltransferase</fullName>
        <ecNumber evidence="3">2.4.-.-</ecNumber>
    </submittedName>
</protein>
<dbReference type="Gene3D" id="3.40.50.2000">
    <property type="entry name" value="Glycogen Phosphorylase B"/>
    <property type="match status" value="1"/>
</dbReference>
<dbReference type="Pfam" id="PF13528">
    <property type="entry name" value="Glyco_trans_1_3"/>
    <property type="match status" value="1"/>
</dbReference>
<dbReference type="NCBIfam" id="TIGR00661">
    <property type="entry name" value="MJ1255"/>
    <property type="match status" value="1"/>
</dbReference>
<feature type="transmembrane region" description="Helical" evidence="1">
    <location>
        <begin position="445"/>
        <end position="463"/>
    </location>
</feature>
<evidence type="ECO:0000259" key="2">
    <source>
        <dbReference type="Pfam" id="PF00892"/>
    </source>
</evidence>
<dbReference type="InterPro" id="IPR037185">
    <property type="entry name" value="EmrE-like"/>
</dbReference>
<keyword evidence="1" id="KW-0812">Transmembrane</keyword>
<proteinExistence type="predicted"/>
<dbReference type="Proteomes" id="UP001596422">
    <property type="component" value="Unassembled WGS sequence"/>
</dbReference>
<feature type="transmembrane region" description="Helical" evidence="1">
    <location>
        <begin position="557"/>
        <end position="580"/>
    </location>
</feature>
<evidence type="ECO:0000313" key="3">
    <source>
        <dbReference type="EMBL" id="MFC6671215.1"/>
    </source>
</evidence>
<dbReference type="InterPro" id="IPR005262">
    <property type="entry name" value="MJ1255-like"/>
</dbReference>
<feature type="transmembrane region" description="Helical" evidence="1">
    <location>
        <begin position="528"/>
        <end position="545"/>
    </location>
</feature>
<gene>
    <name evidence="3" type="ORF">ACFQDL_14885</name>
</gene>
<organism evidence="3 4">
    <name type="scientific">Marinobacterium aestuariivivens</name>
    <dbReference type="NCBI Taxonomy" id="1698799"/>
    <lineage>
        <taxon>Bacteria</taxon>
        <taxon>Pseudomonadati</taxon>
        <taxon>Pseudomonadota</taxon>
        <taxon>Gammaproteobacteria</taxon>
        <taxon>Oceanospirillales</taxon>
        <taxon>Oceanospirillaceae</taxon>
        <taxon>Marinobacterium</taxon>
    </lineage>
</organism>
<feature type="transmembrane region" description="Helical" evidence="1">
    <location>
        <begin position="475"/>
        <end position="494"/>
    </location>
</feature>
<comment type="caution">
    <text evidence="3">The sequence shown here is derived from an EMBL/GenBank/DDBJ whole genome shotgun (WGS) entry which is preliminary data.</text>
</comment>
<evidence type="ECO:0000256" key="1">
    <source>
        <dbReference type="SAM" id="Phobius"/>
    </source>
</evidence>
<keyword evidence="1" id="KW-0472">Membrane</keyword>
<dbReference type="Pfam" id="PF00892">
    <property type="entry name" value="EamA"/>
    <property type="match status" value="1"/>
</dbReference>
<dbReference type="SUPFAM" id="SSF103481">
    <property type="entry name" value="Multidrug resistance efflux transporter EmrE"/>
    <property type="match status" value="1"/>
</dbReference>
<feature type="domain" description="EamA" evidence="2">
    <location>
        <begin position="382"/>
        <end position="516"/>
    </location>
</feature>
<feature type="transmembrane region" description="Helical" evidence="1">
    <location>
        <begin position="500"/>
        <end position="516"/>
    </location>
</feature>
<dbReference type="SUPFAM" id="SSF53756">
    <property type="entry name" value="UDP-Glycosyltransferase/glycogen phosphorylase"/>
    <property type="match status" value="1"/>
</dbReference>
<keyword evidence="4" id="KW-1185">Reference proteome</keyword>
<dbReference type="InterPro" id="IPR000620">
    <property type="entry name" value="EamA_dom"/>
</dbReference>
<name>A0ABW2A166_9GAMM</name>
<sequence>MRILYGVQATGNGHITRARVMAPALAAAGLEVDYLFSGRAPQDLFDMEPFGDYRCRRGLTFSYRPGGRIDIGRTVLTNNLWQLIGDSRQLDLKPYDLVISDFEPVTAWAARRQGAPSLGIAHQYVFNHPLPGHHQGWSTRCAIRAVAPVDTAIGLHWHHFGQPILPPLISPPRFPVTLEPDKILVYLPYEEPAQLQRWFAPWRDYRFVVYAAVREARDEGNIQFRPFCRDGFERDLASCAGVISNSGFGLSSETVQYGKKLLSKPYLGQVEQQSNAEIMRELGMATIMPQAFDPAQLASWLAKPNPAPAPWPDVAGALAGWIAGGRREGIDALAQRLWRGREHTSGHPLSAQVALERTPDGWPPDPDTGTMPDFQGERSMWLGVLLGLAAATLQAVSYLFSAHFISRYRTGAITHLIFVHLLLGLASLLIVPLLWHPQLLQPGTWLPELVGMTVFYLFGQFSLYQAIRYSQPSRVSPLLGLKVPLLALVGTLALGDSYGAGQWSAVLLCGLGAVWLGRSGGPIEPRALLWILGACSGYALSDIFVTELTRSFAGMPLMQAATLSVSLCYGLCGLACLLWLPRLESRQYFWRSLPAAASWLGANICLFGCFALIGVVYGGVVQSSRGLTSILIGVFVAWLGLRFAEPLPPWHVLWQRFAAASLMLVAIGLFSLGAM</sequence>
<dbReference type="EMBL" id="JBHSWE010000001">
    <property type="protein sequence ID" value="MFC6671215.1"/>
    <property type="molecule type" value="Genomic_DNA"/>
</dbReference>
<evidence type="ECO:0000313" key="4">
    <source>
        <dbReference type="Proteomes" id="UP001596422"/>
    </source>
</evidence>
<reference evidence="4" key="1">
    <citation type="journal article" date="2019" name="Int. J. Syst. Evol. Microbiol.">
        <title>The Global Catalogue of Microorganisms (GCM) 10K type strain sequencing project: providing services to taxonomists for standard genome sequencing and annotation.</title>
        <authorList>
            <consortium name="The Broad Institute Genomics Platform"/>
            <consortium name="The Broad Institute Genome Sequencing Center for Infectious Disease"/>
            <person name="Wu L."/>
            <person name="Ma J."/>
        </authorList>
    </citation>
    <scope>NUCLEOTIDE SEQUENCE [LARGE SCALE GENOMIC DNA]</scope>
    <source>
        <strain evidence="4">NBRC 111756</strain>
    </source>
</reference>
<feature type="transmembrane region" description="Helical" evidence="1">
    <location>
        <begin position="656"/>
        <end position="674"/>
    </location>
</feature>
<feature type="transmembrane region" description="Helical" evidence="1">
    <location>
        <begin position="600"/>
        <end position="620"/>
    </location>
</feature>